<protein>
    <submittedName>
        <fullName evidence="1">Uncharacterized protein</fullName>
    </submittedName>
</protein>
<comment type="caution">
    <text evidence="1">The sequence shown here is derived from an EMBL/GenBank/DDBJ whole genome shotgun (WGS) entry which is preliminary data.</text>
</comment>
<sequence>MGILRKGREEIAKCGKGIEKRHFRRFVGFLETPWSFMVPFL</sequence>
<dbReference type="HOGENOM" id="CLU_3273913_0_0_10"/>
<evidence type="ECO:0000313" key="1">
    <source>
        <dbReference type="EMBL" id="EHH01354.1"/>
    </source>
</evidence>
<proteinExistence type="predicted"/>
<accession>G5SN34</accession>
<evidence type="ECO:0000313" key="2">
    <source>
        <dbReference type="Proteomes" id="UP000003598"/>
    </source>
</evidence>
<dbReference type="EMBL" id="AFFY01000011">
    <property type="protein sequence ID" value="EHH01354.1"/>
    <property type="molecule type" value="Genomic_DNA"/>
</dbReference>
<gene>
    <name evidence="1" type="ORF">HMPREF9441_00762</name>
</gene>
<dbReference type="Proteomes" id="UP000003598">
    <property type="component" value="Unassembled WGS sequence"/>
</dbReference>
<dbReference type="AlphaFoldDB" id="G5SN34"/>
<reference evidence="1 2" key="1">
    <citation type="submission" date="2011-03" db="EMBL/GenBank/DDBJ databases">
        <authorList>
            <person name="Weinstock G."/>
            <person name="Sodergren E."/>
            <person name="Clifton S."/>
            <person name="Fulton L."/>
            <person name="Fulton B."/>
            <person name="Courtney L."/>
            <person name="Fronick C."/>
            <person name="Harrison M."/>
            <person name="Strong C."/>
            <person name="Farmer C."/>
            <person name="Delahaunty K."/>
            <person name="Markovic C."/>
            <person name="Hall O."/>
            <person name="Minx P."/>
            <person name="Tomlinson C."/>
            <person name="Mitreva M."/>
            <person name="Hou S."/>
            <person name="Chen J."/>
            <person name="Wollam A."/>
            <person name="Pepin K.H."/>
            <person name="Johnson M."/>
            <person name="Bhonagiri V."/>
            <person name="Zhang X."/>
            <person name="Suruliraj S."/>
            <person name="Warren W."/>
            <person name="Chinwalla A."/>
            <person name="Mardis E.R."/>
            <person name="Wilson R.K."/>
        </authorList>
    </citation>
    <scope>NUCLEOTIDE SEQUENCE [LARGE SCALE GENOMIC DNA]</scope>
    <source>
        <strain evidence="1 2">YIT 11840</strain>
    </source>
</reference>
<dbReference type="STRING" id="762968.HMPREF9441_00762"/>
<organism evidence="1 2">
    <name type="scientific">Paraprevotella clara YIT 11840</name>
    <dbReference type="NCBI Taxonomy" id="762968"/>
    <lineage>
        <taxon>Bacteria</taxon>
        <taxon>Pseudomonadati</taxon>
        <taxon>Bacteroidota</taxon>
        <taxon>Bacteroidia</taxon>
        <taxon>Bacteroidales</taxon>
        <taxon>Prevotellaceae</taxon>
        <taxon>Paraprevotella</taxon>
    </lineage>
</organism>
<keyword evidence="2" id="KW-1185">Reference proteome</keyword>
<name>G5SN34_9BACT</name>